<evidence type="ECO:0000256" key="1">
    <source>
        <dbReference type="ARBA" id="ARBA00022491"/>
    </source>
</evidence>
<evidence type="ECO:0000256" key="2">
    <source>
        <dbReference type="ARBA" id="ARBA00023015"/>
    </source>
</evidence>
<dbReference type="Pfam" id="PF00440">
    <property type="entry name" value="TetR_N"/>
    <property type="match status" value="1"/>
</dbReference>
<dbReference type="Pfam" id="PF02909">
    <property type="entry name" value="TetR_C_1"/>
    <property type="match status" value="1"/>
</dbReference>
<keyword evidence="1" id="KW-0678">Repressor</keyword>
<dbReference type="InterPro" id="IPR050109">
    <property type="entry name" value="HTH-type_TetR-like_transc_reg"/>
</dbReference>
<dbReference type="EMBL" id="BAAAQM010000044">
    <property type="protein sequence ID" value="GAA1990600.1"/>
    <property type="molecule type" value="Genomic_DNA"/>
</dbReference>
<feature type="DNA-binding region" description="H-T-H motif" evidence="5">
    <location>
        <begin position="27"/>
        <end position="46"/>
    </location>
</feature>
<dbReference type="PRINTS" id="PR00400">
    <property type="entry name" value="TETREPRESSOR"/>
</dbReference>
<dbReference type="Gene3D" id="1.10.10.60">
    <property type="entry name" value="Homeodomain-like"/>
    <property type="match status" value="1"/>
</dbReference>
<dbReference type="InterPro" id="IPR036271">
    <property type="entry name" value="Tet_transcr_reg_TetR-rel_C_sf"/>
</dbReference>
<comment type="caution">
    <text evidence="7">The sequence shown here is derived from an EMBL/GenBank/DDBJ whole genome shotgun (WGS) entry which is preliminary data.</text>
</comment>
<dbReference type="PRINTS" id="PR00455">
    <property type="entry name" value="HTHTETR"/>
</dbReference>
<feature type="domain" description="HTH tetR-type" evidence="6">
    <location>
        <begin position="4"/>
        <end position="64"/>
    </location>
</feature>
<dbReference type="PANTHER" id="PTHR30055">
    <property type="entry name" value="HTH-TYPE TRANSCRIPTIONAL REGULATOR RUTR"/>
    <property type="match status" value="1"/>
</dbReference>
<evidence type="ECO:0000256" key="5">
    <source>
        <dbReference type="PROSITE-ProRule" id="PRU00335"/>
    </source>
</evidence>
<organism evidence="7 8">
    <name type="scientific">Catenulispora subtropica</name>
    <dbReference type="NCBI Taxonomy" id="450798"/>
    <lineage>
        <taxon>Bacteria</taxon>
        <taxon>Bacillati</taxon>
        <taxon>Actinomycetota</taxon>
        <taxon>Actinomycetes</taxon>
        <taxon>Catenulisporales</taxon>
        <taxon>Catenulisporaceae</taxon>
        <taxon>Catenulispora</taxon>
    </lineage>
</organism>
<dbReference type="RefSeq" id="WP_344660724.1">
    <property type="nucleotide sequence ID" value="NZ_BAAAQM010000044.1"/>
</dbReference>
<dbReference type="InterPro" id="IPR009057">
    <property type="entry name" value="Homeodomain-like_sf"/>
</dbReference>
<evidence type="ECO:0000313" key="7">
    <source>
        <dbReference type="EMBL" id="GAA1990600.1"/>
    </source>
</evidence>
<name>A0ABN2SQE0_9ACTN</name>
<dbReference type="InterPro" id="IPR003012">
    <property type="entry name" value="Tet_transcr_reg_TetR"/>
</dbReference>
<dbReference type="Gene3D" id="1.10.357.10">
    <property type="entry name" value="Tetracycline Repressor, domain 2"/>
    <property type="match status" value="1"/>
</dbReference>
<protein>
    <submittedName>
        <fullName evidence="7">Tetracycline resistance transcriptional repressor TetR(A)</fullName>
    </submittedName>
</protein>
<evidence type="ECO:0000256" key="3">
    <source>
        <dbReference type="ARBA" id="ARBA00023125"/>
    </source>
</evidence>
<dbReference type="Proteomes" id="UP001499854">
    <property type="component" value="Unassembled WGS sequence"/>
</dbReference>
<keyword evidence="3 5" id="KW-0238">DNA-binding</keyword>
<accession>A0ABN2SQE0</accession>
<dbReference type="SUPFAM" id="SSF46689">
    <property type="entry name" value="Homeodomain-like"/>
    <property type="match status" value="1"/>
</dbReference>
<evidence type="ECO:0000256" key="4">
    <source>
        <dbReference type="ARBA" id="ARBA00023163"/>
    </source>
</evidence>
<keyword evidence="2" id="KW-0805">Transcription regulation</keyword>
<evidence type="ECO:0000313" key="8">
    <source>
        <dbReference type="Proteomes" id="UP001499854"/>
    </source>
</evidence>
<reference evidence="7 8" key="1">
    <citation type="journal article" date="2019" name="Int. J. Syst. Evol. Microbiol.">
        <title>The Global Catalogue of Microorganisms (GCM) 10K type strain sequencing project: providing services to taxonomists for standard genome sequencing and annotation.</title>
        <authorList>
            <consortium name="The Broad Institute Genomics Platform"/>
            <consortium name="The Broad Institute Genome Sequencing Center for Infectious Disease"/>
            <person name="Wu L."/>
            <person name="Ma J."/>
        </authorList>
    </citation>
    <scope>NUCLEOTIDE SEQUENCE [LARGE SCALE GENOMIC DNA]</scope>
    <source>
        <strain evidence="7 8">JCM 16013</strain>
    </source>
</reference>
<dbReference type="PANTHER" id="PTHR30055:SF151">
    <property type="entry name" value="TRANSCRIPTIONAL REGULATORY PROTEIN"/>
    <property type="match status" value="1"/>
</dbReference>
<dbReference type="SUPFAM" id="SSF48498">
    <property type="entry name" value="Tetracyclin repressor-like, C-terminal domain"/>
    <property type="match status" value="1"/>
</dbReference>
<dbReference type="InterPro" id="IPR004111">
    <property type="entry name" value="Repressor_TetR_C"/>
</dbReference>
<gene>
    <name evidence="7" type="primary">tetR(A)</name>
    <name evidence="7" type="ORF">GCM10009838_62280</name>
</gene>
<keyword evidence="8" id="KW-1185">Reference proteome</keyword>
<sequence>MRTTLDRKTVIRAAMKLLADNGLDGLSLRNVASELGVRPGALYWHFANKQELLDQMAATLVEGPLADLVRPRPGQSWDAWLAARARAFRTAVLATRDGARLVAASRPTTDRRPEAEAMVATLTAAGFAPADALRALTAVKHYIVGAVQEEQDYAEGRAVWPREADPDRYADYPELNEAMAPQTTETLEAQFEYGLRALLRGLAP</sequence>
<proteinExistence type="predicted"/>
<dbReference type="PROSITE" id="PS50977">
    <property type="entry name" value="HTH_TETR_2"/>
    <property type="match status" value="1"/>
</dbReference>
<dbReference type="InterPro" id="IPR001647">
    <property type="entry name" value="HTH_TetR"/>
</dbReference>
<evidence type="ECO:0000259" key="6">
    <source>
        <dbReference type="PROSITE" id="PS50977"/>
    </source>
</evidence>
<keyword evidence="4" id="KW-0804">Transcription</keyword>